<feature type="compositionally biased region" description="Gly residues" evidence="1">
    <location>
        <begin position="193"/>
        <end position="213"/>
    </location>
</feature>
<organism evidence="2 3">
    <name type="scientific">Mycolicibacterium arabiense</name>
    <dbReference type="NCBI Taxonomy" id="1286181"/>
    <lineage>
        <taxon>Bacteria</taxon>
        <taxon>Bacillati</taxon>
        <taxon>Actinomycetota</taxon>
        <taxon>Actinomycetes</taxon>
        <taxon>Mycobacteriales</taxon>
        <taxon>Mycobacteriaceae</taxon>
        <taxon>Mycolicibacterium</taxon>
    </lineage>
</organism>
<dbReference type="RefSeq" id="WP_163921550.1">
    <property type="nucleotide sequence ID" value="NZ_AP022593.1"/>
</dbReference>
<dbReference type="PROSITE" id="PS51257">
    <property type="entry name" value="PROKAR_LIPOPROTEIN"/>
    <property type="match status" value="1"/>
</dbReference>
<keyword evidence="3" id="KW-1185">Reference proteome</keyword>
<name>A0A7I7S480_9MYCO</name>
<protein>
    <recommendedName>
        <fullName evidence="4">Lipoprotein LpqE</fullName>
    </recommendedName>
</protein>
<feature type="region of interest" description="Disordered" evidence="1">
    <location>
        <begin position="176"/>
        <end position="213"/>
    </location>
</feature>
<feature type="compositionally biased region" description="Basic and acidic residues" evidence="1">
    <location>
        <begin position="181"/>
        <end position="190"/>
    </location>
</feature>
<dbReference type="EMBL" id="AP022593">
    <property type="protein sequence ID" value="BBY51250.1"/>
    <property type="molecule type" value="Genomic_DNA"/>
</dbReference>
<sequence length="213" mass="21622">MNRSRSRSSAVTSGVAALGVAATVLLSGCGAGQISQTAMQQPAINGTNVWVGQPTYGIALRNLHLRAPQTTDYVEPGTDAELIFVAINGSAEEPDKLVSITSEFGTVSVTGKTEVPANGSLVVGTPDGQVSALEAVDVVDAAEAKVALTKPITNGINYDFTFTFEKAGSSTIAVPISAGETQRRDKEPEIHNGGSGSAIGEEAGGGHSEGGGH</sequence>
<proteinExistence type="predicted"/>
<dbReference type="InterPro" id="IPR036182">
    <property type="entry name" value="PCuAC_sf"/>
</dbReference>
<dbReference type="Proteomes" id="UP000467428">
    <property type="component" value="Chromosome"/>
</dbReference>
<dbReference type="AlphaFoldDB" id="A0A7I7S480"/>
<geneLocation type="plasmid" evidence="3">
    <name>pjcm18538 dna</name>
</geneLocation>
<dbReference type="KEGG" id="marz:MARA_47180"/>
<evidence type="ECO:0008006" key="4">
    <source>
        <dbReference type="Google" id="ProtNLM"/>
    </source>
</evidence>
<accession>A0A7I7S480</accession>
<dbReference type="Pfam" id="PF04314">
    <property type="entry name" value="PCuAC"/>
    <property type="match status" value="1"/>
</dbReference>
<evidence type="ECO:0000313" key="2">
    <source>
        <dbReference type="EMBL" id="BBY51250.1"/>
    </source>
</evidence>
<dbReference type="Gene3D" id="2.60.40.1890">
    <property type="entry name" value="PCu(A)C copper chaperone"/>
    <property type="match status" value="1"/>
</dbReference>
<dbReference type="InterPro" id="IPR007410">
    <property type="entry name" value="LpqE-like"/>
</dbReference>
<evidence type="ECO:0000256" key="1">
    <source>
        <dbReference type="SAM" id="MobiDB-lite"/>
    </source>
</evidence>
<gene>
    <name evidence="2" type="ORF">MARA_47180</name>
</gene>
<reference evidence="2 3" key="1">
    <citation type="journal article" date="2019" name="Emerg. Microbes Infect.">
        <title>Comprehensive subspecies identification of 175 nontuberculous mycobacteria species based on 7547 genomic profiles.</title>
        <authorList>
            <person name="Matsumoto Y."/>
            <person name="Kinjo T."/>
            <person name="Motooka D."/>
            <person name="Nabeya D."/>
            <person name="Jung N."/>
            <person name="Uechi K."/>
            <person name="Horii T."/>
            <person name="Iida T."/>
            <person name="Fujita J."/>
            <person name="Nakamura S."/>
        </authorList>
    </citation>
    <scope>NUCLEOTIDE SEQUENCE [LARGE SCALE GENOMIC DNA]</scope>
    <source>
        <strain evidence="2 3">JCM 18538</strain>
    </source>
</reference>
<evidence type="ECO:0000313" key="3">
    <source>
        <dbReference type="Proteomes" id="UP000467428"/>
    </source>
</evidence>